<keyword evidence="3" id="KW-0378">Hydrolase</keyword>
<keyword evidence="4" id="KW-1185">Reference proteome</keyword>
<organism evidence="3 4">
    <name type="scientific">Dactylosporangium roseum</name>
    <dbReference type="NCBI Taxonomy" id="47989"/>
    <lineage>
        <taxon>Bacteria</taxon>
        <taxon>Bacillati</taxon>
        <taxon>Actinomycetota</taxon>
        <taxon>Actinomycetes</taxon>
        <taxon>Micromonosporales</taxon>
        <taxon>Micromonosporaceae</taxon>
        <taxon>Dactylosporangium</taxon>
    </lineage>
</organism>
<feature type="domain" description="GH15-like" evidence="1">
    <location>
        <begin position="250"/>
        <end position="582"/>
    </location>
</feature>
<sequence>MGIPDNRPPSAGQRFPPQVLREYAVVADGHRGALVGPRGDIVWLCVPTWESDAVFAGLLGGPGGYRVAPAGTRFVWGGYYEPGSLIWTSRWVTTGGIVHSREALAVPGDAHRVVLLRQVRAISGEAAVDLLLDVRAGFGRQPLRDLRGDADGWSGRAGELYLRWSGATVAAPGPDGTLRGLLRVPEGHRHDLVLELSDRPFDTSPPDPDRVWYDTEQAWRSAVPELAGFVARRDARHACAVLHGLTVPGGGTVAAATTSLPERAEAGRNYDYRYTWIRDQCFTGMAAAAAHADELFDACVAFVTQRLMADGPGMRPAYLAASGGPVPGEQTVPDLPGYPGAPVRTGNWVNTQFQLDAFGEALVLLSAAARDGRLDGDGRKALHVAVQAITDRWTQPDAGMWELRPRRWTHSRLVCVAGLRAAAAVPGRTAGDRARLADRIMAGTAATALHPSGRWQRAPDDPRVDAALLFPAIRGALPADDPRTIATCAAVCDGLTDDGYVYRFRAAEGPLGDTEGAFLLCGFGMALASLQAGERTAAVHWFERNRAASGPPGIYAEEYDVRQRQLRGNLPQAFVHALLLESAAALSG</sequence>
<dbReference type="EMBL" id="CP073721">
    <property type="protein sequence ID" value="UWZ40353.1"/>
    <property type="molecule type" value="Genomic_DNA"/>
</dbReference>
<dbReference type="RefSeq" id="WP_313900046.1">
    <property type="nucleotide sequence ID" value="NZ_BAAABS010000041.1"/>
</dbReference>
<dbReference type="Gene3D" id="1.50.10.10">
    <property type="match status" value="1"/>
</dbReference>
<dbReference type="PANTHER" id="PTHR31616:SF10">
    <property type="entry name" value="TREHALASE"/>
    <property type="match status" value="1"/>
</dbReference>
<dbReference type="Pfam" id="PF19291">
    <property type="entry name" value="TREH_N"/>
    <property type="match status" value="1"/>
</dbReference>
<evidence type="ECO:0000313" key="3">
    <source>
        <dbReference type="EMBL" id="UWZ40353.1"/>
    </source>
</evidence>
<reference evidence="3" key="1">
    <citation type="submission" date="2021-04" db="EMBL/GenBank/DDBJ databases">
        <title>Biosynthetic gene clusters of Dactylosporangioum roseum.</title>
        <authorList>
            <person name="Hartkoorn R.C."/>
            <person name="Beaudoing E."/>
            <person name="Hot D."/>
            <person name="Moureu S."/>
        </authorList>
    </citation>
    <scope>NUCLEOTIDE SEQUENCE</scope>
    <source>
        <strain evidence="3">NRRL B-16295</strain>
    </source>
</reference>
<feature type="domain" description="Trehalase-like N-terminal" evidence="2">
    <location>
        <begin position="23"/>
        <end position="144"/>
    </location>
</feature>
<dbReference type="InterPro" id="IPR045582">
    <property type="entry name" value="Trehalase-like_N"/>
</dbReference>
<name>A0ABY5ZHZ7_9ACTN</name>
<proteinExistence type="predicted"/>
<dbReference type="InterPro" id="IPR008928">
    <property type="entry name" value="6-hairpin_glycosidase_sf"/>
</dbReference>
<dbReference type="Pfam" id="PF00723">
    <property type="entry name" value="Glyco_hydro_15"/>
    <property type="match status" value="1"/>
</dbReference>
<evidence type="ECO:0000259" key="1">
    <source>
        <dbReference type="Pfam" id="PF00723"/>
    </source>
</evidence>
<gene>
    <name evidence="3" type="ORF">Drose_12620</name>
</gene>
<dbReference type="PANTHER" id="PTHR31616">
    <property type="entry name" value="TREHALASE"/>
    <property type="match status" value="1"/>
</dbReference>
<accession>A0ABY5ZHZ7</accession>
<dbReference type="InterPro" id="IPR012341">
    <property type="entry name" value="6hp_glycosidase-like_sf"/>
</dbReference>
<protein>
    <submittedName>
        <fullName evidence="3">Glycoside hydrolase family 15 protein</fullName>
    </submittedName>
</protein>
<dbReference type="GO" id="GO:0016787">
    <property type="term" value="F:hydrolase activity"/>
    <property type="evidence" value="ECO:0007669"/>
    <property type="project" value="UniProtKB-KW"/>
</dbReference>
<evidence type="ECO:0000313" key="4">
    <source>
        <dbReference type="Proteomes" id="UP001058271"/>
    </source>
</evidence>
<dbReference type="Proteomes" id="UP001058271">
    <property type="component" value="Chromosome"/>
</dbReference>
<dbReference type="SUPFAM" id="SSF48208">
    <property type="entry name" value="Six-hairpin glycosidases"/>
    <property type="match status" value="1"/>
</dbReference>
<evidence type="ECO:0000259" key="2">
    <source>
        <dbReference type="Pfam" id="PF19291"/>
    </source>
</evidence>
<dbReference type="InterPro" id="IPR011613">
    <property type="entry name" value="GH15-like"/>
</dbReference>